<dbReference type="EMBL" id="JAVFHQ010000009">
    <property type="protein sequence ID" value="KAK4547957.1"/>
    <property type="molecule type" value="Genomic_DNA"/>
</dbReference>
<dbReference type="AlphaFoldDB" id="A0AAV9JSH4"/>
<evidence type="ECO:0000313" key="2">
    <source>
        <dbReference type="Proteomes" id="UP001324427"/>
    </source>
</evidence>
<dbReference type="Proteomes" id="UP001324427">
    <property type="component" value="Unassembled WGS sequence"/>
</dbReference>
<keyword evidence="2" id="KW-1185">Reference proteome</keyword>
<name>A0AAV9JSH4_9PEZI</name>
<sequence length="139" mass="15972">MEEVDPVGDVVFVYMLKRYKNKKLGHFRQSVHTLIEDFERTRETGRYSLGPCPESCHVTELSAYELKDLLREHELDNGSLHCREMCELVDSLGSLPKFPFSARYAPCSASCLFHRLARSYNNDFLVEQTVAIGLPMKLV</sequence>
<protein>
    <submittedName>
        <fullName evidence="1">Uncharacterized protein</fullName>
    </submittedName>
</protein>
<evidence type="ECO:0000313" key="1">
    <source>
        <dbReference type="EMBL" id="KAK4547957.1"/>
    </source>
</evidence>
<gene>
    <name evidence="1" type="ORF">LTR36_010676</name>
</gene>
<comment type="caution">
    <text evidence="1">The sequence shown here is derived from an EMBL/GenBank/DDBJ whole genome shotgun (WGS) entry which is preliminary data.</text>
</comment>
<proteinExistence type="predicted"/>
<organism evidence="1 2">
    <name type="scientific">Oleoguttula mirabilis</name>
    <dbReference type="NCBI Taxonomy" id="1507867"/>
    <lineage>
        <taxon>Eukaryota</taxon>
        <taxon>Fungi</taxon>
        <taxon>Dikarya</taxon>
        <taxon>Ascomycota</taxon>
        <taxon>Pezizomycotina</taxon>
        <taxon>Dothideomycetes</taxon>
        <taxon>Dothideomycetidae</taxon>
        <taxon>Mycosphaerellales</taxon>
        <taxon>Teratosphaeriaceae</taxon>
        <taxon>Oleoguttula</taxon>
    </lineage>
</organism>
<accession>A0AAV9JSH4</accession>
<reference evidence="1 2" key="1">
    <citation type="submission" date="2021-11" db="EMBL/GenBank/DDBJ databases">
        <title>Black yeast isolated from Biological Soil Crust.</title>
        <authorList>
            <person name="Kurbessoian T."/>
        </authorList>
    </citation>
    <scope>NUCLEOTIDE SEQUENCE [LARGE SCALE GENOMIC DNA]</scope>
    <source>
        <strain evidence="1 2">CCFEE 5522</strain>
    </source>
</reference>